<dbReference type="STRING" id="4846.A0A367KMP1"/>
<dbReference type="InterPro" id="IPR050987">
    <property type="entry name" value="AtrR-like"/>
</dbReference>
<dbReference type="SUPFAM" id="SSF57701">
    <property type="entry name" value="Zn2/Cys6 DNA-binding domain"/>
    <property type="match status" value="1"/>
</dbReference>
<dbReference type="GO" id="GO:0005634">
    <property type="term" value="C:nucleus"/>
    <property type="evidence" value="ECO:0007669"/>
    <property type="project" value="UniProtKB-SubCell"/>
</dbReference>
<dbReference type="CDD" id="cd00067">
    <property type="entry name" value="GAL4"/>
    <property type="match status" value="1"/>
</dbReference>
<keyword evidence="3" id="KW-0238">DNA-binding</keyword>
<dbReference type="PROSITE" id="PS00463">
    <property type="entry name" value="ZN2_CY6_FUNGAL_1"/>
    <property type="match status" value="1"/>
</dbReference>
<evidence type="ECO:0000256" key="2">
    <source>
        <dbReference type="ARBA" id="ARBA00022723"/>
    </source>
</evidence>
<feature type="region of interest" description="Disordered" evidence="5">
    <location>
        <begin position="319"/>
        <end position="338"/>
    </location>
</feature>
<feature type="region of interest" description="Disordered" evidence="5">
    <location>
        <begin position="267"/>
        <end position="303"/>
    </location>
</feature>
<protein>
    <recommendedName>
        <fullName evidence="6">Zn(2)-C6 fungal-type domain-containing protein</fullName>
    </recommendedName>
</protein>
<name>A0A367KMP1_RHIST</name>
<feature type="compositionally biased region" description="Low complexity" evidence="5">
    <location>
        <begin position="281"/>
        <end position="293"/>
    </location>
</feature>
<dbReference type="Pfam" id="PF00172">
    <property type="entry name" value="Zn_clus"/>
    <property type="match status" value="1"/>
</dbReference>
<proteinExistence type="predicted"/>
<dbReference type="PROSITE" id="PS50048">
    <property type="entry name" value="ZN2_CY6_FUNGAL_2"/>
    <property type="match status" value="1"/>
</dbReference>
<dbReference type="PANTHER" id="PTHR46910">
    <property type="entry name" value="TRANSCRIPTION FACTOR PDR1"/>
    <property type="match status" value="1"/>
</dbReference>
<keyword evidence="8" id="KW-1185">Reference proteome</keyword>
<feature type="domain" description="Zn(2)-C6 fungal-type" evidence="6">
    <location>
        <begin position="19"/>
        <end position="48"/>
    </location>
</feature>
<evidence type="ECO:0000256" key="1">
    <source>
        <dbReference type="ARBA" id="ARBA00004123"/>
    </source>
</evidence>
<feature type="region of interest" description="Disordered" evidence="5">
    <location>
        <begin position="149"/>
        <end position="174"/>
    </location>
</feature>
<keyword evidence="2" id="KW-0479">Metal-binding</keyword>
<dbReference type="InterPro" id="IPR001138">
    <property type="entry name" value="Zn2Cys6_DnaBD"/>
</dbReference>
<keyword evidence="4" id="KW-0539">Nucleus</keyword>
<dbReference type="EMBL" id="PJQM01001016">
    <property type="protein sequence ID" value="RCI03447.1"/>
    <property type="molecule type" value="Genomic_DNA"/>
</dbReference>
<dbReference type="SMART" id="SM00066">
    <property type="entry name" value="GAL4"/>
    <property type="match status" value="1"/>
</dbReference>
<evidence type="ECO:0000256" key="5">
    <source>
        <dbReference type="SAM" id="MobiDB-lite"/>
    </source>
</evidence>
<dbReference type="Proteomes" id="UP000253551">
    <property type="component" value="Unassembled WGS sequence"/>
</dbReference>
<dbReference type="Gene3D" id="4.10.240.10">
    <property type="entry name" value="Zn(2)-C6 fungal-type DNA-binding domain"/>
    <property type="match status" value="1"/>
</dbReference>
<evidence type="ECO:0000256" key="3">
    <source>
        <dbReference type="ARBA" id="ARBA00023125"/>
    </source>
</evidence>
<dbReference type="GO" id="GO:0003677">
    <property type="term" value="F:DNA binding"/>
    <property type="evidence" value="ECO:0007669"/>
    <property type="project" value="UniProtKB-KW"/>
</dbReference>
<dbReference type="InterPro" id="IPR036864">
    <property type="entry name" value="Zn2-C6_fun-type_DNA-bd_sf"/>
</dbReference>
<dbReference type="AlphaFoldDB" id="A0A367KMP1"/>
<reference evidence="7 8" key="1">
    <citation type="journal article" date="2018" name="G3 (Bethesda)">
        <title>Phylogenetic and Phylogenomic Definition of Rhizopus Species.</title>
        <authorList>
            <person name="Gryganskyi A.P."/>
            <person name="Golan J."/>
            <person name="Dolatabadi S."/>
            <person name="Mondo S."/>
            <person name="Robb S."/>
            <person name="Idnurm A."/>
            <person name="Muszewska A."/>
            <person name="Steczkiewicz K."/>
            <person name="Masonjones S."/>
            <person name="Liao H.L."/>
            <person name="Gajdeczka M.T."/>
            <person name="Anike F."/>
            <person name="Vuek A."/>
            <person name="Anishchenko I.M."/>
            <person name="Voigt K."/>
            <person name="de Hoog G.S."/>
            <person name="Smith M.E."/>
            <person name="Heitman J."/>
            <person name="Vilgalys R."/>
            <person name="Stajich J.E."/>
        </authorList>
    </citation>
    <scope>NUCLEOTIDE SEQUENCE [LARGE SCALE GENOMIC DNA]</scope>
    <source>
        <strain evidence="7 8">LSU 92-RS-03</strain>
    </source>
</reference>
<comment type="caution">
    <text evidence="7">The sequence shown here is derived from an EMBL/GenBank/DDBJ whole genome shotgun (WGS) entry which is preliminary data.</text>
</comment>
<gene>
    <name evidence="7" type="ORF">CU098_011001</name>
</gene>
<accession>A0A367KMP1</accession>
<feature type="compositionally biased region" description="Polar residues" evidence="5">
    <location>
        <begin position="149"/>
        <end position="168"/>
    </location>
</feature>
<dbReference type="OrthoDB" id="3362851at2759"/>
<evidence type="ECO:0000259" key="6">
    <source>
        <dbReference type="PROSITE" id="PS50048"/>
    </source>
</evidence>
<feature type="region of interest" description="Disordered" evidence="5">
    <location>
        <begin position="188"/>
        <end position="234"/>
    </location>
</feature>
<evidence type="ECO:0000313" key="7">
    <source>
        <dbReference type="EMBL" id="RCI03447.1"/>
    </source>
</evidence>
<dbReference type="GO" id="GO:0008270">
    <property type="term" value="F:zinc ion binding"/>
    <property type="evidence" value="ECO:0007669"/>
    <property type="project" value="InterPro"/>
</dbReference>
<organism evidence="7 8">
    <name type="scientific">Rhizopus stolonifer</name>
    <name type="common">Rhizopus nigricans</name>
    <dbReference type="NCBI Taxonomy" id="4846"/>
    <lineage>
        <taxon>Eukaryota</taxon>
        <taxon>Fungi</taxon>
        <taxon>Fungi incertae sedis</taxon>
        <taxon>Mucoromycota</taxon>
        <taxon>Mucoromycotina</taxon>
        <taxon>Mucoromycetes</taxon>
        <taxon>Mucorales</taxon>
        <taxon>Mucorineae</taxon>
        <taxon>Rhizopodaceae</taxon>
        <taxon>Rhizopus</taxon>
    </lineage>
</organism>
<dbReference type="GO" id="GO:0000981">
    <property type="term" value="F:DNA-binding transcription factor activity, RNA polymerase II-specific"/>
    <property type="evidence" value="ECO:0007669"/>
    <property type="project" value="InterPro"/>
</dbReference>
<dbReference type="PANTHER" id="PTHR46910:SF3">
    <property type="entry name" value="HALOTOLERANCE PROTEIN 9-RELATED"/>
    <property type="match status" value="1"/>
</dbReference>
<comment type="subcellular location">
    <subcellularLocation>
        <location evidence="1">Nucleus</location>
    </subcellularLocation>
</comment>
<evidence type="ECO:0000256" key="4">
    <source>
        <dbReference type="ARBA" id="ARBA00023242"/>
    </source>
</evidence>
<evidence type="ECO:0000313" key="8">
    <source>
        <dbReference type="Proteomes" id="UP000253551"/>
    </source>
</evidence>
<sequence>MKNMEGDKTRRKRLKVVSACGECRRKKTKCNGEKPCAGCLKARVECKYVNSNKSTPTTTTTTTINSAMAVSSNSNVTEDHFNKLVLKPSVVNPTTYMDNNTLSSIESIEERLRAIENILRALLGSGKNKHLLQGLQQQRSEPIITPNFEPSANSGKLPHSSSLLVHSDTTTTTTATTTTATTLCGDMYSSPRPVHAPHVQNRLIPREKRQRHEEDEEGGTENKSKRMMTRNDFGHGYCSSSSHFNSDKLQLAPIKIINHTPTIRNLLNNEENGNHKPRWYPSSKVESSSSSSSPPLPNIATSNSSSAFFRISSARFPNDIIANNTNNNNSAPTAAGTS</sequence>
<feature type="compositionally biased region" description="Basic and acidic residues" evidence="5">
    <location>
        <begin position="204"/>
        <end position="213"/>
    </location>
</feature>